<sequence>MTEISLARYDTAPTKIIPSQQLFSVEYPGYVKNIDKVLQTLGGQRGLKKAVNEDLMELRFRPGDPFCHPINGDVIPTSNLLLKVTWKRKKRKTHVSQKILDDHTDNGDVKDVDFKVIGIISKTCRFRGMADYQFVPNPNDTIPKYRKALENFDVDTIMDFDSISSDGNFEDNLPPPSFSRIECPMEYGYRQNMAVVKVLVQKGDGQPPALKLINRKFSPIPDMPPPDAVKHKHLASPESVSRIQKVTVSFIFPLVEGLTDGSCGLSVIFRKTNMDEVGAAKLLASMR</sequence>
<dbReference type="GO" id="GO:0006384">
    <property type="term" value="P:transcription initiation at RNA polymerase III promoter"/>
    <property type="evidence" value="ECO:0007669"/>
    <property type="project" value="InterPro"/>
</dbReference>
<dbReference type="AlphaFoldDB" id="A0A9N9GD74"/>
<evidence type="ECO:0000313" key="7">
    <source>
        <dbReference type="EMBL" id="CAG8594178.1"/>
    </source>
</evidence>
<dbReference type="Pfam" id="PF09734">
    <property type="entry name" value="Tau95"/>
    <property type="match status" value="1"/>
</dbReference>
<dbReference type="GO" id="GO:0001002">
    <property type="term" value="F:RNA polymerase III type 1 promoter sequence-specific DNA binding"/>
    <property type="evidence" value="ECO:0007669"/>
    <property type="project" value="TreeGrafter"/>
</dbReference>
<dbReference type="InterPro" id="IPR042536">
    <property type="entry name" value="TFIIIC_tauA_Sfc1"/>
</dbReference>
<protein>
    <submittedName>
        <fullName evidence="7">8576_t:CDS:1</fullName>
    </submittedName>
</protein>
<dbReference type="PANTHER" id="PTHR13230">
    <property type="entry name" value="GENERAL TRANSCRIPTION FACTOR IIIC, POLYPEPTIDE 5"/>
    <property type="match status" value="1"/>
</dbReference>
<accession>A0A9N9GD74</accession>
<dbReference type="InterPro" id="IPR040454">
    <property type="entry name" value="TF_IIIC_Tfc1/Sfc1"/>
</dbReference>
<keyword evidence="3" id="KW-0804">Transcription</keyword>
<keyword evidence="4" id="KW-0539">Nucleus</keyword>
<organism evidence="7 8">
    <name type="scientific">Acaulospora morrowiae</name>
    <dbReference type="NCBI Taxonomy" id="94023"/>
    <lineage>
        <taxon>Eukaryota</taxon>
        <taxon>Fungi</taxon>
        <taxon>Fungi incertae sedis</taxon>
        <taxon>Mucoromycota</taxon>
        <taxon>Glomeromycotina</taxon>
        <taxon>Glomeromycetes</taxon>
        <taxon>Diversisporales</taxon>
        <taxon>Acaulosporaceae</taxon>
        <taxon>Acaulospora</taxon>
    </lineage>
</organism>
<evidence type="ECO:0000256" key="3">
    <source>
        <dbReference type="ARBA" id="ARBA00023163"/>
    </source>
</evidence>
<evidence type="ECO:0000256" key="4">
    <source>
        <dbReference type="ARBA" id="ARBA00023242"/>
    </source>
</evidence>
<reference evidence="7" key="1">
    <citation type="submission" date="2021-06" db="EMBL/GenBank/DDBJ databases">
        <authorList>
            <person name="Kallberg Y."/>
            <person name="Tangrot J."/>
            <person name="Rosling A."/>
        </authorList>
    </citation>
    <scope>NUCLEOTIDE SEQUENCE</scope>
    <source>
        <strain evidence="7">CL551</strain>
    </source>
</reference>
<dbReference type="PANTHER" id="PTHR13230:SF5">
    <property type="entry name" value="GENERAL TRANSCRIPTION FACTOR 3C POLYPEPTIDE 5"/>
    <property type="match status" value="1"/>
</dbReference>
<dbReference type="EMBL" id="CAJVPV010005643">
    <property type="protein sequence ID" value="CAG8594178.1"/>
    <property type="molecule type" value="Genomic_DNA"/>
</dbReference>
<dbReference type="GO" id="GO:0000127">
    <property type="term" value="C:transcription factor TFIIIC complex"/>
    <property type="evidence" value="ECO:0007669"/>
    <property type="project" value="InterPro"/>
</dbReference>
<evidence type="ECO:0000313" key="8">
    <source>
        <dbReference type="Proteomes" id="UP000789342"/>
    </source>
</evidence>
<dbReference type="OrthoDB" id="5598268at2759"/>
<evidence type="ECO:0000259" key="5">
    <source>
        <dbReference type="Pfam" id="PF09734"/>
    </source>
</evidence>
<keyword evidence="8" id="KW-1185">Reference proteome</keyword>
<comment type="subcellular location">
    <subcellularLocation>
        <location evidence="1">Nucleus</location>
    </subcellularLocation>
</comment>
<proteinExistence type="predicted"/>
<keyword evidence="2" id="KW-0238">DNA-binding</keyword>
<feature type="domain" description="Transcription factor IIIC subunit Tfc1/Sfc1 triple barrel" evidence="6">
    <location>
        <begin position="24"/>
        <end position="134"/>
    </location>
</feature>
<dbReference type="GO" id="GO:0005634">
    <property type="term" value="C:nucleus"/>
    <property type="evidence" value="ECO:0007669"/>
    <property type="project" value="UniProtKB-SubCell"/>
</dbReference>
<evidence type="ECO:0000256" key="1">
    <source>
        <dbReference type="ARBA" id="ARBA00004123"/>
    </source>
</evidence>
<dbReference type="Gene3D" id="3.30.200.160">
    <property type="entry name" value="TFIIIC, subcomplex tauA, subunit Sfc1, barrel domain"/>
    <property type="match status" value="1"/>
</dbReference>
<dbReference type="FunFam" id="3.30.200.160:FF:000002">
    <property type="entry name" value="Transcription factor IIIC, subunit 5"/>
    <property type="match status" value="1"/>
</dbReference>
<dbReference type="Pfam" id="PF17682">
    <property type="entry name" value="Tau95_N"/>
    <property type="match status" value="1"/>
</dbReference>
<name>A0A9N9GD74_9GLOM</name>
<gene>
    <name evidence="7" type="ORF">AMORRO_LOCUS7484</name>
</gene>
<evidence type="ECO:0000259" key="6">
    <source>
        <dbReference type="Pfam" id="PF17682"/>
    </source>
</evidence>
<evidence type="ECO:0000256" key="2">
    <source>
        <dbReference type="ARBA" id="ARBA00023125"/>
    </source>
</evidence>
<dbReference type="InterPro" id="IPR019136">
    <property type="entry name" value="TF_IIIC_su-5_HTH"/>
</dbReference>
<dbReference type="GO" id="GO:0001003">
    <property type="term" value="F:RNA polymerase III type 2 promoter sequence-specific DNA binding"/>
    <property type="evidence" value="ECO:0007669"/>
    <property type="project" value="TreeGrafter"/>
</dbReference>
<dbReference type="Proteomes" id="UP000789342">
    <property type="component" value="Unassembled WGS sequence"/>
</dbReference>
<dbReference type="InterPro" id="IPR041499">
    <property type="entry name" value="Tfc1/Sfc1_N"/>
</dbReference>
<feature type="domain" description="Transcription factor IIIC subunit 5 HTH" evidence="5">
    <location>
        <begin position="173"/>
        <end position="245"/>
    </location>
</feature>
<comment type="caution">
    <text evidence="7">The sequence shown here is derived from an EMBL/GenBank/DDBJ whole genome shotgun (WGS) entry which is preliminary data.</text>
</comment>